<name>A0ABT9PU28_9HYPH</name>
<proteinExistence type="predicted"/>
<dbReference type="Proteomes" id="UP001241472">
    <property type="component" value="Unassembled WGS sequence"/>
</dbReference>
<evidence type="ECO:0000313" key="1">
    <source>
        <dbReference type="EMBL" id="MDP9837967.1"/>
    </source>
</evidence>
<protein>
    <submittedName>
        <fullName evidence="1">Uncharacterized protein</fullName>
    </submittedName>
</protein>
<dbReference type="EMBL" id="JAUSRF010000008">
    <property type="protein sequence ID" value="MDP9837967.1"/>
    <property type="molecule type" value="Genomic_DNA"/>
</dbReference>
<evidence type="ECO:0000313" key="2">
    <source>
        <dbReference type="Proteomes" id="UP001241472"/>
    </source>
</evidence>
<organism evidence="1 2">
    <name type="scientific">Neorhizobium huautlense</name>
    <dbReference type="NCBI Taxonomy" id="67774"/>
    <lineage>
        <taxon>Bacteria</taxon>
        <taxon>Pseudomonadati</taxon>
        <taxon>Pseudomonadota</taxon>
        <taxon>Alphaproteobacteria</taxon>
        <taxon>Hyphomicrobiales</taxon>
        <taxon>Rhizobiaceae</taxon>
        <taxon>Rhizobium/Agrobacterium group</taxon>
        <taxon>Neorhizobium</taxon>
    </lineage>
</organism>
<sequence>MPCRRTTIWRRRWIENSRKYGDWTMKRPDLSRPLASSRIPWLALLRMRRKIHVA</sequence>
<gene>
    <name evidence="1" type="ORF">J2T09_002727</name>
</gene>
<accession>A0ABT9PU28</accession>
<keyword evidence="2" id="KW-1185">Reference proteome</keyword>
<reference evidence="1 2" key="1">
    <citation type="submission" date="2023-07" db="EMBL/GenBank/DDBJ databases">
        <title>Sorghum-associated microbial communities from plants grown in Nebraska, USA.</title>
        <authorList>
            <person name="Schachtman D."/>
        </authorList>
    </citation>
    <scope>NUCLEOTIDE SEQUENCE [LARGE SCALE GENOMIC DNA]</scope>
    <source>
        <strain evidence="1 2">DS1307</strain>
    </source>
</reference>
<comment type="caution">
    <text evidence="1">The sequence shown here is derived from an EMBL/GenBank/DDBJ whole genome shotgun (WGS) entry which is preliminary data.</text>
</comment>